<gene>
    <name evidence="3" type="ORF">RchiOBHm_Chr5g0011411</name>
</gene>
<comment type="caution">
    <text evidence="3">The sequence shown here is derived from an EMBL/GenBank/DDBJ whole genome shotgun (WGS) entry which is preliminary data.</text>
</comment>
<dbReference type="Proteomes" id="UP000238479">
    <property type="component" value="Chromosome 5"/>
</dbReference>
<evidence type="ECO:0000256" key="1">
    <source>
        <dbReference type="SAM" id="MobiDB-lite"/>
    </source>
</evidence>
<feature type="region of interest" description="Disordered" evidence="1">
    <location>
        <begin position="54"/>
        <end position="98"/>
    </location>
</feature>
<dbReference type="InterPro" id="IPR011112">
    <property type="entry name" value="Rho-like_N"/>
</dbReference>
<dbReference type="OrthoDB" id="1931152at2759"/>
<dbReference type="GO" id="GO:0006353">
    <property type="term" value="P:DNA-templated transcription termination"/>
    <property type="evidence" value="ECO:0007669"/>
    <property type="project" value="InterPro"/>
</dbReference>
<protein>
    <submittedName>
        <fullName evidence="3">Putative Rho termination factor</fullName>
    </submittedName>
</protein>
<organism evidence="3 4">
    <name type="scientific">Rosa chinensis</name>
    <name type="common">China rose</name>
    <dbReference type="NCBI Taxonomy" id="74649"/>
    <lineage>
        <taxon>Eukaryota</taxon>
        <taxon>Viridiplantae</taxon>
        <taxon>Streptophyta</taxon>
        <taxon>Embryophyta</taxon>
        <taxon>Tracheophyta</taxon>
        <taxon>Spermatophyta</taxon>
        <taxon>Magnoliopsida</taxon>
        <taxon>eudicotyledons</taxon>
        <taxon>Gunneridae</taxon>
        <taxon>Pentapetalae</taxon>
        <taxon>rosids</taxon>
        <taxon>fabids</taxon>
        <taxon>Rosales</taxon>
        <taxon>Rosaceae</taxon>
        <taxon>Rosoideae</taxon>
        <taxon>Rosoideae incertae sedis</taxon>
        <taxon>Rosa</taxon>
    </lineage>
</organism>
<feature type="compositionally biased region" description="Low complexity" evidence="1">
    <location>
        <begin position="188"/>
        <end position="200"/>
    </location>
</feature>
<dbReference type="Pfam" id="PF07498">
    <property type="entry name" value="Rho_N"/>
    <property type="match status" value="1"/>
</dbReference>
<dbReference type="STRING" id="74649.A0A2P6Q4V1"/>
<reference evidence="3 4" key="1">
    <citation type="journal article" date="2018" name="Nat. Genet.">
        <title>The Rosa genome provides new insights in the design of modern roses.</title>
        <authorList>
            <person name="Bendahmane M."/>
        </authorList>
    </citation>
    <scope>NUCLEOTIDE SEQUENCE [LARGE SCALE GENOMIC DNA]</scope>
    <source>
        <strain evidence="4">cv. Old Blush</strain>
    </source>
</reference>
<sequence length="259" mass="28761">MGGIVYQYHSVLRYPAFLSFSKQPKLGKPIFSLKDIADVSSPFERKGLKLTVSCVGSDEGSGRGQSSRRSSGSGRTRKNDETKKARGGRKSKSSNQEEIISLFRRIQSSISKEVDSVDTEKINSNASEEKPPSAESILRVLQGGSIKQKEEANQEREKVDMKEEQIQANPSITDFKLMRPPSKFVKRSPIPSSSNNSSPPRKLLEMNNGASLATAGTKELELETIEEMKLPELKELAKSRGIRGYSKLKKRELVELLKS</sequence>
<dbReference type="Gene3D" id="1.10.720.10">
    <property type="match status" value="1"/>
</dbReference>
<evidence type="ECO:0000313" key="4">
    <source>
        <dbReference type="Proteomes" id="UP000238479"/>
    </source>
</evidence>
<evidence type="ECO:0000313" key="3">
    <source>
        <dbReference type="EMBL" id="PRQ29210.1"/>
    </source>
</evidence>
<feature type="compositionally biased region" description="Basic and acidic residues" evidence="1">
    <location>
        <begin position="147"/>
        <end position="165"/>
    </location>
</feature>
<feature type="region of interest" description="Disordered" evidence="1">
    <location>
        <begin position="112"/>
        <end position="204"/>
    </location>
</feature>
<feature type="compositionally biased region" description="Basic and acidic residues" evidence="1">
    <location>
        <begin position="112"/>
        <end position="132"/>
    </location>
</feature>
<dbReference type="PANTHER" id="PTHR34449:SF2">
    <property type="entry name" value="RHO TERMINATION FACTOR"/>
    <property type="match status" value="1"/>
</dbReference>
<feature type="compositionally biased region" description="Low complexity" evidence="1">
    <location>
        <begin position="64"/>
        <end position="74"/>
    </location>
</feature>
<dbReference type="PANTHER" id="PTHR34449">
    <property type="entry name" value="RHO TERMINATION FACTOR"/>
    <property type="match status" value="1"/>
</dbReference>
<keyword evidence="4" id="KW-1185">Reference proteome</keyword>
<dbReference type="InterPro" id="IPR036269">
    <property type="entry name" value="Rho_N_sf"/>
</dbReference>
<feature type="domain" description="Rho termination factor-like N-terminal" evidence="2">
    <location>
        <begin position="226"/>
        <end position="258"/>
    </location>
</feature>
<dbReference type="AlphaFoldDB" id="A0A2P6Q4V1"/>
<accession>A0A2P6Q4V1</accession>
<dbReference type="EMBL" id="PDCK01000043">
    <property type="protein sequence ID" value="PRQ29210.1"/>
    <property type="molecule type" value="Genomic_DNA"/>
</dbReference>
<name>A0A2P6Q4V1_ROSCH</name>
<proteinExistence type="predicted"/>
<dbReference type="Gramene" id="PRQ29210">
    <property type="protein sequence ID" value="PRQ29210"/>
    <property type="gene ID" value="RchiOBHm_Chr5g0011411"/>
</dbReference>
<dbReference type="OMA" id="TRANHLH"/>
<dbReference type="SUPFAM" id="SSF68912">
    <property type="entry name" value="Rho N-terminal domain-like"/>
    <property type="match status" value="1"/>
</dbReference>
<evidence type="ECO:0000259" key="2">
    <source>
        <dbReference type="Pfam" id="PF07498"/>
    </source>
</evidence>